<dbReference type="InterPro" id="IPR019300">
    <property type="entry name" value="CooT"/>
</dbReference>
<dbReference type="Pfam" id="PF10133">
    <property type="entry name" value="CooT"/>
    <property type="match status" value="1"/>
</dbReference>
<dbReference type="OrthoDB" id="5422162at2"/>
<accession>A0A1G7T2P9</accession>
<dbReference type="RefSeq" id="WP_092329292.1">
    <property type="nucleotide sequence ID" value="NZ_FNCP01000002.1"/>
</dbReference>
<reference evidence="2" key="1">
    <citation type="submission" date="2016-10" db="EMBL/GenBank/DDBJ databases">
        <authorList>
            <person name="Varghese N."/>
            <person name="Submissions S."/>
        </authorList>
    </citation>
    <scope>NUCLEOTIDE SEQUENCE [LARGE SCALE GENOMIC DNA]</scope>
    <source>
        <strain evidence="2">DSM 8344</strain>
    </source>
</reference>
<protein>
    <submittedName>
        <fullName evidence="1">Predicted RNA-binding protein</fullName>
    </submittedName>
</protein>
<evidence type="ECO:0000313" key="1">
    <source>
        <dbReference type="EMBL" id="SDG29545.1"/>
    </source>
</evidence>
<dbReference type="EMBL" id="FNCP01000002">
    <property type="protein sequence ID" value="SDG29545.1"/>
    <property type="molecule type" value="Genomic_DNA"/>
</dbReference>
<dbReference type="STRING" id="1121419.SAMN05443529_10274"/>
<keyword evidence="2" id="KW-1185">Reference proteome</keyword>
<evidence type="ECO:0000313" key="2">
    <source>
        <dbReference type="Proteomes" id="UP000198656"/>
    </source>
</evidence>
<dbReference type="AlphaFoldDB" id="A0A1G7T2P9"/>
<name>A0A1G7T2P9_9FIRM</name>
<proteinExistence type="predicted"/>
<organism evidence="1 2">
    <name type="scientific">Desulfosporosinus hippei DSM 8344</name>
    <dbReference type="NCBI Taxonomy" id="1121419"/>
    <lineage>
        <taxon>Bacteria</taxon>
        <taxon>Bacillati</taxon>
        <taxon>Bacillota</taxon>
        <taxon>Clostridia</taxon>
        <taxon>Eubacteriales</taxon>
        <taxon>Desulfitobacteriaceae</taxon>
        <taxon>Desulfosporosinus</taxon>
    </lineage>
</organism>
<dbReference type="Proteomes" id="UP000198656">
    <property type="component" value="Unassembled WGS sequence"/>
</dbReference>
<sequence length="63" mass="7165">MCESNVYLQDGENEVLIMESVDTIEPCENGVNLMDILGRQMFVPARIKAMTLLNHRIIVEKIS</sequence>
<gene>
    <name evidence="1" type="ORF">SAMN05443529_10274</name>
</gene>